<dbReference type="AlphaFoldDB" id="Q12JG8"/>
<accession>Q12JG8</accession>
<feature type="domain" description="PatG" evidence="1">
    <location>
        <begin position="43"/>
        <end position="155"/>
    </location>
</feature>
<dbReference type="KEGG" id="sdn:Sden_3132"/>
<gene>
    <name evidence="3" type="ordered locus">Sden_3132</name>
</gene>
<feature type="domain" description="PatG C-terminal" evidence="2">
    <location>
        <begin position="185"/>
        <end position="295"/>
    </location>
</feature>
<dbReference type="Pfam" id="PF18047">
    <property type="entry name" value="PatG_D"/>
    <property type="match status" value="1"/>
</dbReference>
<evidence type="ECO:0000313" key="4">
    <source>
        <dbReference type="Proteomes" id="UP000001982"/>
    </source>
</evidence>
<evidence type="ECO:0000313" key="3">
    <source>
        <dbReference type="EMBL" id="ABE56408.1"/>
    </source>
</evidence>
<evidence type="ECO:0000259" key="1">
    <source>
        <dbReference type="Pfam" id="PF18047"/>
    </source>
</evidence>
<name>Q12JG8_SHEDO</name>
<reference evidence="3 4" key="1">
    <citation type="submission" date="2006-03" db="EMBL/GenBank/DDBJ databases">
        <title>Complete sequence of Shewanella denitrificans OS217.</title>
        <authorList>
            <consortium name="US DOE Joint Genome Institute"/>
            <person name="Copeland A."/>
            <person name="Lucas S."/>
            <person name="Lapidus A."/>
            <person name="Barry K."/>
            <person name="Detter J.C."/>
            <person name="Glavina del Rio T."/>
            <person name="Hammon N."/>
            <person name="Israni S."/>
            <person name="Dalin E."/>
            <person name="Tice H."/>
            <person name="Pitluck S."/>
            <person name="Brettin T."/>
            <person name="Bruce D."/>
            <person name="Han C."/>
            <person name="Tapia R."/>
            <person name="Gilna P."/>
            <person name="Kiss H."/>
            <person name="Schmutz J."/>
            <person name="Larimer F."/>
            <person name="Land M."/>
            <person name="Hauser L."/>
            <person name="Kyrpides N."/>
            <person name="Lykidis A."/>
            <person name="Richardson P."/>
        </authorList>
    </citation>
    <scope>NUCLEOTIDE SEQUENCE [LARGE SCALE GENOMIC DNA]</scope>
    <source>
        <strain evidence="4">OS217 / ATCC BAA-1090 / DSM 15013</strain>
    </source>
</reference>
<evidence type="ECO:0000259" key="2">
    <source>
        <dbReference type="Pfam" id="PF18065"/>
    </source>
</evidence>
<dbReference type="InterPro" id="IPR040483">
    <property type="entry name" value="PatG_dom"/>
</dbReference>
<organism evidence="3 4">
    <name type="scientific">Shewanella denitrificans (strain OS217 / ATCC BAA-1090 / DSM 15013)</name>
    <dbReference type="NCBI Taxonomy" id="318161"/>
    <lineage>
        <taxon>Bacteria</taxon>
        <taxon>Pseudomonadati</taxon>
        <taxon>Pseudomonadota</taxon>
        <taxon>Gammaproteobacteria</taxon>
        <taxon>Alteromonadales</taxon>
        <taxon>Shewanellaceae</taxon>
        <taxon>Shewanella</taxon>
    </lineage>
</organism>
<dbReference type="OrthoDB" id="5856265at2"/>
<protein>
    <submittedName>
        <fullName evidence="3">Uncharacterized protein</fullName>
    </submittedName>
</protein>
<dbReference type="EMBL" id="CP000302">
    <property type="protein sequence ID" value="ABE56408.1"/>
    <property type="molecule type" value="Genomic_DNA"/>
</dbReference>
<dbReference type="STRING" id="318161.Sden_3132"/>
<dbReference type="Pfam" id="PF18065">
    <property type="entry name" value="PatG_C"/>
    <property type="match status" value="1"/>
</dbReference>
<dbReference type="Proteomes" id="UP000001982">
    <property type="component" value="Chromosome"/>
</dbReference>
<dbReference type="RefSeq" id="WP_011497553.1">
    <property type="nucleotide sequence ID" value="NC_007954.1"/>
</dbReference>
<dbReference type="HOGENOM" id="CLU_917668_0_0_6"/>
<keyword evidence="4" id="KW-1185">Reference proteome</keyword>
<dbReference type="eggNOG" id="ENOG502ZVRR">
    <property type="taxonomic scope" value="Bacteria"/>
</dbReference>
<proteinExistence type="predicted"/>
<sequence>MMTDLNQQNNQQQVPAIAQRALSTLSEPERLVENGHYAETHEYIYVVGHISGYFPNLSIEKEFYQACLLTGVDVSSLKDVDDDVALTRLNQDTSLHSLLYQGLSHKDNEYVAREMDWLFLNVDNNDIYTMITDSDDSLMQFIAALGLKDQQVIMQGQMMPDGRVLVSNLIPVKSTPVNKSHIDLNANQQLKELIEEIRSLNANDGARNADRALNYVLYNNKRVFEESYSLCYKANPAGPNPNGYQLVNVEVMTSWSGERLVSKVIFNYQGINTSAKQSWYTTVDVTGEYPFMLVEWKRFLPQF</sequence>
<dbReference type="InterPro" id="IPR040636">
    <property type="entry name" value="PatG_C"/>
</dbReference>